<keyword evidence="1" id="KW-0418">Kinase</keyword>
<dbReference type="Gene3D" id="3.40.50.300">
    <property type="entry name" value="P-loop containing nucleotide triphosphate hydrolases"/>
    <property type="match status" value="1"/>
</dbReference>
<proteinExistence type="predicted"/>
<keyword evidence="2" id="KW-1185">Reference proteome</keyword>
<dbReference type="InterPro" id="IPR027417">
    <property type="entry name" value="P-loop_NTPase"/>
</dbReference>
<dbReference type="NCBIfam" id="NF005115">
    <property type="entry name" value="PRK06547.1"/>
    <property type="match status" value="1"/>
</dbReference>
<comment type="caution">
    <text evidence="1">The sequence shown here is derived from an EMBL/GenBank/DDBJ whole genome shotgun (WGS) entry which is preliminary data.</text>
</comment>
<dbReference type="Proteomes" id="UP000319516">
    <property type="component" value="Unassembled WGS sequence"/>
</dbReference>
<gene>
    <name evidence="1" type="ORF">FB467_2187</name>
</gene>
<dbReference type="GO" id="GO:0016301">
    <property type="term" value="F:kinase activity"/>
    <property type="evidence" value="ECO:0007669"/>
    <property type="project" value="UniProtKB-KW"/>
</dbReference>
<keyword evidence="1" id="KW-0808">Transferase</keyword>
<accession>A0A542YSY5</accession>
<dbReference type="SUPFAM" id="SSF52540">
    <property type="entry name" value="P-loop containing nucleoside triphosphate hydrolases"/>
    <property type="match status" value="1"/>
</dbReference>
<reference evidence="1 2" key="1">
    <citation type="submission" date="2019-06" db="EMBL/GenBank/DDBJ databases">
        <title>Sequencing the genomes of 1000 actinobacteria strains.</title>
        <authorList>
            <person name="Klenk H.-P."/>
        </authorList>
    </citation>
    <scope>NUCLEOTIDE SEQUENCE [LARGE SCALE GENOMIC DNA]</scope>
    <source>
        <strain evidence="1 2">DSM 12335</strain>
    </source>
</reference>
<evidence type="ECO:0000313" key="1">
    <source>
        <dbReference type="EMBL" id="TQL51054.1"/>
    </source>
</evidence>
<dbReference type="AlphaFoldDB" id="A0A542YSY5"/>
<organism evidence="1 2">
    <name type="scientific">Ornithinicoccus hortensis</name>
    <dbReference type="NCBI Taxonomy" id="82346"/>
    <lineage>
        <taxon>Bacteria</taxon>
        <taxon>Bacillati</taxon>
        <taxon>Actinomycetota</taxon>
        <taxon>Actinomycetes</taxon>
        <taxon>Micrococcales</taxon>
        <taxon>Intrasporangiaceae</taxon>
        <taxon>Ornithinicoccus</taxon>
    </lineage>
</organism>
<evidence type="ECO:0000313" key="2">
    <source>
        <dbReference type="Proteomes" id="UP000319516"/>
    </source>
</evidence>
<dbReference type="EMBL" id="VFOP01000001">
    <property type="protein sequence ID" value="TQL51054.1"/>
    <property type="molecule type" value="Genomic_DNA"/>
</dbReference>
<dbReference type="RefSeq" id="WP_228393442.1">
    <property type="nucleotide sequence ID" value="NZ_BAAAIK010000007.1"/>
</dbReference>
<sequence length="189" mass="20222">MADGVSPDPADRLADRVLDRLSRSGPGPAGVRVLGLDGRSGSGKTDLAAALASRVPATVVHLDDLYAGWQGLAAALPGVCADLVRPLVAGRPGRYRRYDWVAARPAEWVTVRPADLVIVEGVGALAVDCVADYALRVWLEAPTEVRRRRALARDGDTFAPHWAEWADQEEEVFAAHPAREVADLVLDTA</sequence>
<name>A0A542YSY5_9MICO</name>
<protein>
    <submittedName>
        <fullName evidence="1">Uridine kinase</fullName>
    </submittedName>
</protein>